<dbReference type="STRING" id="1088818.A0A2I0B8N5"/>
<organism evidence="1 2">
    <name type="scientific">Apostasia shenzhenica</name>
    <dbReference type="NCBI Taxonomy" id="1088818"/>
    <lineage>
        <taxon>Eukaryota</taxon>
        <taxon>Viridiplantae</taxon>
        <taxon>Streptophyta</taxon>
        <taxon>Embryophyta</taxon>
        <taxon>Tracheophyta</taxon>
        <taxon>Spermatophyta</taxon>
        <taxon>Magnoliopsida</taxon>
        <taxon>Liliopsida</taxon>
        <taxon>Asparagales</taxon>
        <taxon>Orchidaceae</taxon>
        <taxon>Apostasioideae</taxon>
        <taxon>Apostasia</taxon>
    </lineage>
</organism>
<dbReference type="EMBL" id="KZ451906">
    <property type="protein sequence ID" value="PKA64150.1"/>
    <property type="molecule type" value="Genomic_DNA"/>
</dbReference>
<dbReference type="Proteomes" id="UP000236161">
    <property type="component" value="Unassembled WGS sequence"/>
</dbReference>
<gene>
    <name evidence="1" type="ORF">AXF42_Ash005163</name>
</gene>
<proteinExistence type="predicted"/>
<evidence type="ECO:0000313" key="1">
    <source>
        <dbReference type="EMBL" id="PKA64150.1"/>
    </source>
</evidence>
<keyword evidence="2" id="KW-1185">Reference proteome</keyword>
<reference evidence="1 2" key="1">
    <citation type="journal article" date="2017" name="Nature">
        <title>The Apostasia genome and the evolution of orchids.</title>
        <authorList>
            <person name="Zhang G.Q."/>
            <person name="Liu K.W."/>
            <person name="Li Z."/>
            <person name="Lohaus R."/>
            <person name="Hsiao Y.Y."/>
            <person name="Niu S.C."/>
            <person name="Wang J.Y."/>
            <person name="Lin Y.C."/>
            <person name="Xu Q."/>
            <person name="Chen L.J."/>
            <person name="Yoshida K."/>
            <person name="Fujiwara S."/>
            <person name="Wang Z.W."/>
            <person name="Zhang Y.Q."/>
            <person name="Mitsuda N."/>
            <person name="Wang M."/>
            <person name="Liu G.H."/>
            <person name="Pecoraro L."/>
            <person name="Huang H.X."/>
            <person name="Xiao X.J."/>
            <person name="Lin M."/>
            <person name="Wu X.Y."/>
            <person name="Wu W.L."/>
            <person name="Chen Y.Y."/>
            <person name="Chang S.B."/>
            <person name="Sakamoto S."/>
            <person name="Ohme-Takagi M."/>
            <person name="Yagi M."/>
            <person name="Zeng S.J."/>
            <person name="Shen C.Y."/>
            <person name="Yeh C.M."/>
            <person name="Luo Y.B."/>
            <person name="Tsai W.C."/>
            <person name="Van de Peer Y."/>
            <person name="Liu Z.J."/>
        </authorList>
    </citation>
    <scope>NUCLEOTIDE SEQUENCE [LARGE SCALE GENOMIC DNA]</scope>
    <source>
        <strain evidence="2">cv. Shenzhen</strain>
        <tissue evidence="1">Stem</tissue>
    </source>
</reference>
<protein>
    <submittedName>
        <fullName evidence="1">Uncharacterized protein</fullName>
    </submittedName>
</protein>
<sequence>MLSIVLTLEQVCFALVHLDGRQPLIRSNPVEDTKLYQCAVNADEGIPHYQRPFMKG</sequence>
<accession>A0A2I0B8N5</accession>
<name>A0A2I0B8N5_9ASPA</name>
<evidence type="ECO:0000313" key="2">
    <source>
        <dbReference type="Proteomes" id="UP000236161"/>
    </source>
</evidence>
<dbReference type="AlphaFoldDB" id="A0A2I0B8N5"/>